<evidence type="ECO:0000313" key="2">
    <source>
        <dbReference type="EMBL" id="MBB5634653.1"/>
    </source>
</evidence>
<feature type="domain" description="DUF6443" evidence="1">
    <location>
        <begin position="1"/>
        <end position="74"/>
    </location>
</feature>
<proteinExistence type="predicted"/>
<protein>
    <recommendedName>
        <fullName evidence="1">DUF6443 domain-containing protein</fullName>
    </recommendedName>
</protein>
<accession>A0A7W8ZIN5</accession>
<dbReference type="Gene3D" id="2.180.10.10">
    <property type="entry name" value="RHS repeat-associated core"/>
    <property type="match status" value="1"/>
</dbReference>
<gene>
    <name evidence="2" type="ORF">HDE68_000538</name>
</gene>
<dbReference type="AlphaFoldDB" id="A0A7W8ZIN5"/>
<dbReference type="Proteomes" id="UP000537204">
    <property type="component" value="Unassembled WGS sequence"/>
</dbReference>
<evidence type="ECO:0000259" key="1">
    <source>
        <dbReference type="Pfam" id="PF20041"/>
    </source>
</evidence>
<sequence>MPYATASTGGTYRTDAVSKQGTFYNSVHPGLATTAYPFSQIVFEPSSLNRVVEQGAPGEPWQPASGHTQKIEYGTNGDEVKLRVINTNGASAAANYLAGKLYKTTTKDENWKTTDLKAGTTDEYKDLEGRVVLKRIWESNTQSLSTYYVYDDLGNLRYVLPPGVGANSSFTETDDVYNQFIYGYQYDGRKRVVSKKIPGKGLKTMIYNKLDQLVLSHDANQLAGRWTFTKYDAFGRVVSSGLCTGNSDRDALQGTVNAQEVLWEQRIA</sequence>
<dbReference type="EMBL" id="JACHCE010000001">
    <property type="protein sequence ID" value="MBB5634653.1"/>
    <property type="molecule type" value="Genomic_DNA"/>
</dbReference>
<organism evidence="2 3">
    <name type="scientific">Pedobacter cryoconitis</name>
    <dbReference type="NCBI Taxonomy" id="188932"/>
    <lineage>
        <taxon>Bacteria</taxon>
        <taxon>Pseudomonadati</taxon>
        <taxon>Bacteroidota</taxon>
        <taxon>Sphingobacteriia</taxon>
        <taxon>Sphingobacteriales</taxon>
        <taxon>Sphingobacteriaceae</taxon>
        <taxon>Pedobacter</taxon>
    </lineage>
</organism>
<name>A0A7W8ZIN5_9SPHI</name>
<dbReference type="Pfam" id="PF20041">
    <property type="entry name" value="DUF6443"/>
    <property type="match status" value="1"/>
</dbReference>
<dbReference type="InterPro" id="IPR045619">
    <property type="entry name" value="DUF6443"/>
</dbReference>
<comment type="caution">
    <text evidence="2">The sequence shown here is derived from an EMBL/GenBank/DDBJ whole genome shotgun (WGS) entry which is preliminary data.</text>
</comment>
<evidence type="ECO:0000313" key="3">
    <source>
        <dbReference type="Proteomes" id="UP000537204"/>
    </source>
</evidence>
<reference evidence="2 3" key="1">
    <citation type="submission" date="2020-08" db="EMBL/GenBank/DDBJ databases">
        <title>Genomic Encyclopedia of Type Strains, Phase IV (KMG-V): Genome sequencing to study the core and pangenomes of soil and plant-associated prokaryotes.</title>
        <authorList>
            <person name="Whitman W."/>
        </authorList>
    </citation>
    <scope>NUCLEOTIDE SEQUENCE [LARGE SCALE GENOMIC DNA]</scope>
    <source>
        <strain evidence="2 3">S3M1</strain>
    </source>
</reference>